<dbReference type="AlphaFoldDB" id="A0A163H364"/>
<feature type="region of interest" description="Disordered" evidence="1">
    <location>
        <begin position="106"/>
        <end position="159"/>
    </location>
</feature>
<keyword evidence="3" id="KW-1185">Reference proteome</keyword>
<proteinExistence type="predicted"/>
<feature type="region of interest" description="Disordered" evidence="1">
    <location>
        <begin position="52"/>
        <end position="81"/>
    </location>
</feature>
<dbReference type="OrthoDB" id="3743447at2759"/>
<protein>
    <submittedName>
        <fullName evidence="2">Uncharacterized protein</fullName>
    </submittedName>
</protein>
<dbReference type="Proteomes" id="UP000076837">
    <property type="component" value="Unassembled WGS sequence"/>
</dbReference>
<sequence length="294" mass="31975">MHQFHLPNPAMVVSHQPTDDIKPELTNVKLPPIHQVTPEPRFSYSSSVTNYDSDMSRRPSISSMTSSGFHPSRSASPAFSVSTVEPAYAGSRSLDRLRMQAGHLQGFPYTTPAHESRAASPHAGGKASKKKRDDRKQYSRRASVGITSSKVQKSDNEAGNRFDQAIDQANIVLALKEGNSTIATTAAPRNGSSQSGWTSLKTNNVNWDVLKDAGIQPSLWNKSCVNGSAILVIRHSNAQLDDSITSLTRICEQGATMTKDQLLEQLAQHAQALEAAKNTRGEADWVPASQRQLS</sequence>
<comment type="caution">
    <text evidence="2">The sequence shown here is derived from an EMBL/GenBank/DDBJ whole genome shotgun (WGS) entry which is preliminary data.</text>
</comment>
<evidence type="ECO:0000256" key="1">
    <source>
        <dbReference type="SAM" id="MobiDB-lite"/>
    </source>
</evidence>
<reference evidence="2 3" key="1">
    <citation type="journal article" date="2016" name="Sci. Rep.">
        <title>Draft genome sequencing and secretome analysis of fungal phytopathogen Ascochyta rabiei provides insight into the necrotrophic effector repertoire.</title>
        <authorList>
            <person name="Verma S."/>
            <person name="Gazara R.K."/>
            <person name="Nizam S."/>
            <person name="Parween S."/>
            <person name="Chattopadhyay D."/>
            <person name="Verma P.K."/>
        </authorList>
    </citation>
    <scope>NUCLEOTIDE SEQUENCE [LARGE SCALE GENOMIC DNA]</scope>
    <source>
        <strain evidence="2 3">ArDII</strain>
    </source>
</reference>
<accession>A0A163H364</accession>
<evidence type="ECO:0000313" key="2">
    <source>
        <dbReference type="EMBL" id="KZM25135.1"/>
    </source>
</evidence>
<name>A0A163H364_DIDRA</name>
<evidence type="ECO:0000313" key="3">
    <source>
        <dbReference type="Proteomes" id="UP000076837"/>
    </source>
</evidence>
<organism evidence="2 3">
    <name type="scientific">Didymella rabiei</name>
    <name type="common">Chickpea ascochyta blight fungus</name>
    <name type="synonym">Mycosphaerella rabiei</name>
    <dbReference type="NCBI Taxonomy" id="5454"/>
    <lineage>
        <taxon>Eukaryota</taxon>
        <taxon>Fungi</taxon>
        <taxon>Dikarya</taxon>
        <taxon>Ascomycota</taxon>
        <taxon>Pezizomycotina</taxon>
        <taxon>Dothideomycetes</taxon>
        <taxon>Pleosporomycetidae</taxon>
        <taxon>Pleosporales</taxon>
        <taxon>Pleosporineae</taxon>
        <taxon>Didymellaceae</taxon>
        <taxon>Ascochyta</taxon>
    </lineage>
</organism>
<dbReference type="EMBL" id="JYNV01000137">
    <property type="protein sequence ID" value="KZM25135.1"/>
    <property type="molecule type" value="Genomic_DNA"/>
</dbReference>
<gene>
    <name evidence="2" type="ORF">ST47_g3730</name>
</gene>
<feature type="compositionally biased region" description="Low complexity" evidence="1">
    <location>
        <begin position="58"/>
        <end position="67"/>
    </location>
</feature>